<comment type="caution">
    <text evidence="2">The sequence shown here is derived from an EMBL/GenBank/DDBJ whole genome shotgun (WGS) entry which is preliminary data.</text>
</comment>
<dbReference type="EMBL" id="RKHO01000001">
    <property type="protein sequence ID" value="ROR91154.1"/>
    <property type="molecule type" value="Genomic_DNA"/>
</dbReference>
<sequence length="162" mass="17225">MTSCLWYAKRVRQRRPSAHERRKYRGRTKDERGSMSVELVLLTPALVACILLIAAGTRYVAARGEATDAAYAAARAGSLTTSQDVASAAARTAAYRSLADGGRSCTNLSVTVQAGAFRPGGQIRATVTCTADLADLTGLGLPGHRAFTASATVPLERYREFS</sequence>
<feature type="domain" description="TadE-like" evidence="1">
    <location>
        <begin position="33"/>
        <end position="75"/>
    </location>
</feature>
<name>A0A3N2CV96_9ACTN</name>
<dbReference type="Proteomes" id="UP000281738">
    <property type="component" value="Unassembled WGS sequence"/>
</dbReference>
<keyword evidence="3" id="KW-1185">Reference proteome</keyword>
<accession>A0A3N2CV96</accession>
<dbReference type="RefSeq" id="WP_123390547.1">
    <property type="nucleotide sequence ID" value="NZ_RKHO01000001.1"/>
</dbReference>
<dbReference type="Pfam" id="PF07811">
    <property type="entry name" value="TadE"/>
    <property type="match status" value="1"/>
</dbReference>
<reference evidence="2 3" key="1">
    <citation type="submission" date="2018-11" db="EMBL/GenBank/DDBJ databases">
        <title>Sequencing the genomes of 1000 actinobacteria strains.</title>
        <authorList>
            <person name="Klenk H.-P."/>
        </authorList>
    </citation>
    <scope>NUCLEOTIDE SEQUENCE [LARGE SCALE GENOMIC DNA]</scope>
    <source>
        <strain evidence="2 3">DSM 12652</strain>
    </source>
</reference>
<proteinExistence type="predicted"/>
<gene>
    <name evidence="2" type="ORF">EDD33_2016</name>
</gene>
<evidence type="ECO:0000259" key="1">
    <source>
        <dbReference type="Pfam" id="PF07811"/>
    </source>
</evidence>
<protein>
    <submittedName>
        <fullName evidence="2">TadE-like protein</fullName>
    </submittedName>
</protein>
<dbReference type="OrthoDB" id="3788993at2"/>
<evidence type="ECO:0000313" key="2">
    <source>
        <dbReference type="EMBL" id="ROR91154.1"/>
    </source>
</evidence>
<evidence type="ECO:0000313" key="3">
    <source>
        <dbReference type="Proteomes" id="UP000281738"/>
    </source>
</evidence>
<organism evidence="2 3">
    <name type="scientific">Nocardioides aurantiacus</name>
    <dbReference type="NCBI Taxonomy" id="86796"/>
    <lineage>
        <taxon>Bacteria</taxon>
        <taxon>Bacillati</taxon>
        <taxon>Actinomycetota</taxon>
        <taxon>Actinomycetes</taxon>
        <taxon>Propionibacteriales</taxon>
        <taxon>Nocardioidaceae</taxon>
        <taxon>Nocardioides</taxon>
    </lineage>
</organism>
<dbReference type="AlphaFoldDB" id="A0A3N2CV96"/>
<dbReference type="InterPro" id="IPR012495">
    <property type="entry name" value="TadE-like_dom"/>
</dbReference>